<accession>A0A2M7Z746</accession>
<proteinExistence type="predicted"/>
<comment type="caution">
    <text evidence="1">The sequence shown here is derived from an EMBL/GenBank/DDBJ whole genome shotgun (WGS) entry which is preliminary data.</text>
</comment>
<organism evidence="1 2">
    <name type="scientific">Candidatus Magasanikbacteria bacterium CG_4_9_14_3_um_filter_32_9</name>
    <dbReference type="NCBI Taxonomy" id="1974644"/>
    <lineage>
        <taxon>Bacteria</taxon>
        <taxon>Candidatus Magasanikiibacteriota</taxon>
    </lineage>
</organism>
<name>A0A2M7Z746_9BACT</name>
<gene>
    <name evidence="1" type="ORF">CO137_01285</name>
</gene>
<protein>
    <submittedName>
        <fullName evidence="1">Uncharacterized protein</fullName>
    </submittedName>
</protein>
<dbReference type="AlphaFoldDB" id="A0A2M7Z746"/>
<reference evidence="2" key="1">
    <citation type="submission" date="2017-09" db="EMBL/GenBank/DDBJ databases">
        <title>Depth-based differentiation of microbial function through sediment-hosted aquifers and enrichment of novel symbionts in the deep terrestrial subsurface.</title>
        <authorList>
            <person name="Probst A.J."/>
            <person name="Ladd B."/>
            <person name="Jarett J.K."/>
            <person name="Geller-Mcgrath D.E."/>
            <person name="Sieber C.M.K."/>
            <person name="Emerson J.B."/>
            <person name="Anantharaman K."/>
            <person name="Thomas B.C."/>
            <person name="Malmstrom R."/>
            <person name="Stieglmeier M."/>
            <person name="Klingl A."/>
            <person name="Woyke T."/>
            <person name="Ryan C.M."/>
            <person name="Banfield J.F."/>
        </authorList>
    </citation>
    <scope>NUCLEOTIDE SEQUENCE [LARGE SCALE GENOMIC DNA]</scope>
</reference>
<sequence length="140" mass="15858">MKTVYERSGGKFGFAFKTCGTKAEDTKCALIYTNDYHTGGTFFCLECNDWVWKIENILIAHNMAFESFFSEQSPQINDYFKEILGISKVISAELRFDRNNNGILAGSIIFLGNPDKIFEDIESNPIVLQVSKPIPLRRGT</sequence>
<dbReference type="Proteomes" id="UP000230843">
    <property type="component" value="Unassembled WGS sequence"/>
</dbReference>
<evidence type="ECO:0000313" key="2">
    <source>
        <dbReference type="Proteomes" id="UP000230843"/>
    </source>
</evidence>
<dbReference type="EMBL" id="PFVJ01000030">
    <property type="protein sequence ID" value="PJA89976.1"/>
    <property type="molecule type" value="Genomic_DNA"/>
</dbReference>
<evidence type="ECO:0000313" key="1">
    <source>
        <dbReference type="EMBL" id="PJA89976.1"/>
    </source>
</evidence>